<dbReference type="Proteomes" id="UP000660885">
    <property type="component" value="Unassembled WGS sequence"/>
</dbReference>
<dbReference type="EMBL" id="JAETWB010000017">
    <property type="protein sequence ID" value="MBL6080784.1"/>
    <property type="molecule type" value="Genomic_DNA"/>
</dbReference>
<dbReference type="RefSeq" id="WP_202834014.1">
    <property type="nucleotide sequence ID" value="NZ_JAETWB010000017.1"/>
</dbReference>
<reference evidence="2 3" key="1">
    <citation type="submission" date="2021-01" db="EMBL/GenBank/DDBJ databases">
        <title>Belnapia mucosa sp. nov. and Belnapia arida sp. nov., isolated from the Tabernas Desert (Almeria, Spain).</title>
        <authorList>
            <person name="Molina-Menor E."/>
            <person name="Vidal-Verdu A."/>
            <person name="Calonge A."/>
            <person name="Satari L."/>
            <person name="Pereto J."/>
            <person name="Porcar M."/>
        </authorList>
    </citation>
    <scope>NUCLEOTIDE SEQUENCE [LARGE SCALE GENOMIC DNA]</scope>
    <source>
        <strain evidence="2 3">T18</strain>
    </source>
</reference>
<evidence type="ECO:0000313" key="2">
    <source>
        <dbReference type="EMBL" id="MBL6080784.1"/>
    </source>
</evidence>
<sequence length="756" mass="82313">MRRSLDYPLRRKVHYSVQRSTSQTHAVPDPGPHAEEKPDPPEADKDQSARVEAETAKTILPHSEALDANVEAQTSKPASAAPKEAKPKPTAEMIALFTDAARERRRSTEACVKLRMEVGFQWWGGFFAESKTYFRPEFCYRGLVSSEHPILQLFASKVPKVRRLYVGDHKGEAYRSDSKLLALDAAYVEDNKRVCGVLRIEVDAILAWDDIADACRTAGVPLPNLVVGWEDNDGRVHHPHLFWLLHDSVPMEGERCARFSALYRGVLRGLTKALLPLGADPGGLLNSHRHKNPLSPMWQRRILAEQPYDLGVLRQHVDINVRMDALRELAAAQQRSPTLSPEHPDPLIAAGSNRLFAHLTSWARQEVWPHKAAGRDEQEFSARVAAEAMRLADSLSGDGRRAEKKALVTAAKVARWTWHVYKARAPKPVTSNPVDLAERHGAGGRMTAESRKARSEGLIVAAATRLAKELGRTPTQAAVLAAVQNEGIVSERTVRRHWDAVRSAMANGAESEPANNRTDAVPHVKKGHLNSAETENPSLASLLPVTHDLEMVPTPCREATAVQVELPALAMADVVTHSEPVVPDIRERIPLGAAVAVVDPSSMVPSPFPAVASVGANPSVLAIADSPDVVPPKAPVTSGVRTEILYGASMVDSTSVATSLCSTTSDVRAGISSGPDMVNSLSVVPDPRPAVSQMRVETLAVAAEMESSAVVFACRPALPNPSKEHCLLPVGDRRDMVNHSCLTEVPGWEEMFPIPW</sequence>
<evidence type="ECO:0000313" key="3">
    <source>
        <dbReference type="Proteomes" id="UP000660885"/>
    </source>
</evidence>
<feature type="compositionally biased region" description="Basic and acidic residues" evidence="1">
    <location>
        <begin position="32"/>
        <end position="55"/>
    </location>
</feature>
<protein>
    <submittedName>
        <fullName evidence="2">Replication initiation protein</fullName>
    </submittedName>
</protein>
<accession>A0ABS1UA40</accession>
<keyword evidence="3" id="KW-1185">Reference proteome</keyword>
<proteinExistence type="predicted"/>
<name>A0ABS1UA40_9PROT</name>
<comment type="caution">
    <text evidence="2">The sequence shown here is derived from an EMBL/GenBank/DDBJ whole genome shotgun (WGS) entry which is preliminary data.</text>
</comment>
<organism evidence="2 3">
    <name type="scientific">Belnapia arida</name>
    <dbReference type="NCBI Taxonomy" id="2804533"/>
    <lineage>
        <taxon>Bacteria</taxon>
        <taxon>Pseudomonadati</taxon>
        <taxon>Pseudomonadota</taxon>
        <taxon>Alphaproteobacteria</taxon>
        <taxon>Acetobacterales</taxon>
        <taxon>Roseomonadaceae</taxon>
        <taxon>Belnapia</taxon>
    </lineage>
</organism>
<evidence type="ECO:0000256" key="1">
    <source>
        <dbReference type="SAM" id="MobiDB-lite"/>
    </source>
</evidence>
<gene>
    <name evidence="2" type="ORF">JMJ56_22465</name>
</gene>
<feature type="region of interest" description="Disordered" evidence="1">
    <location>
        <begin position="1"/>
        <end position="90"/>
    </location>
</feature>